<gene>
    <name evidence="1" type="ORF">QO011_008301</name>
</gene>
<protein>
    <submittedName>
        <fullName evidence="1">Uncharacterized protein</fullName>
    </submittedName>
</protein>
<dbReference type="EMBL" id="JAUSVX010000032">
    <property type="protein sequence ID" value="MDQ0475259.1"/>
    <property type="molecule type" value="Genomic_DNA"/>
</dbReference>
<keyword evidence="2" id="KW-1185">Reference proteome</keyword>
<proteinExistence type="predicted"/>
<reference evidence="1 2" key="1">
    <citation type="submission" date="2023-07" db="EMBL/GenBank/DDBJ databases">
        <title>Genomic Encyclopedia of Type Strains, Phase IV (KMG-IV): sequencing the most valuable type-strain genomes for metagenomic binning, comparative biology and taxonomic classification.</title>
        <authorList>
            <person name="Goeker M."/>
        </authorList>
    </citation>
    <scope>NUCLEOTIDE SEQUENCE [LARGE SCALE GENOMIC DNA]</scope>
    <source>
        <strain evidence="1 2">DSM 19619</strain>
    </source>
</reference>
<comment type="caution">
    <text evidence="1">The sequence shown here is derived from an EMBL/GenBank/DDBJ whole genome shotgun (WGS) entry which is preliminary data.</text>
</comment>
<evidence type="ECO:0000313" key="1">
    <source>
        <dbReference type="EMBL" id="MDQ0475259.1"/>
    </source>
</evidence>
<evidence type="ECO:0000313" key="2">
    <source>
        <dbReference type="Proteomes" id="UP001242480"/>
    </source>
</evidence>
<dbReference type="Proteomes" id="UP001242480">
    <property type="component" value="Unassembled WGS sequence"/>
</dbReference>
<accession>A0ABU0JPQ3</accession>
<dbReference type="RefSeq" id="WP_307286238.1">
    <property type="nucleotide sequence ID" value="NZ_JAUSVX010000032.1"/>
</dbReference>
<name>A0ABU0JPQ3_9HYPH</name>
<sequence>MTYLTPYQLARLAAWCALHRDNYVGTNDHGVVLRVWCHTDADGWFEETVTVLDYRAAREFLGY</sequence>
<organism evidence="1 2">
    <name type="scientific">Labrys wisconsinensis</name>
    <dbReference type="NCBI Taxonomy" id="425677"/>
    <lineage>
        <taxon>Bacteria</taxon>
        <taxon>Pseudomonadati</taxon>
        <taxon>Pseudomonadota</taxon>
        <taxon>Alphaproteobacteria</taxon>
        <taxon>Hyphomicrobiales</taxon>
        <taxon>Xanthobacteraceae</taxon>
        <taxon>Labrys</taxon>
    </lineage>
</organism>